<proteinExistence type="predicted"/>
<comment type="caution">
    <text evidence="3">The sequence shown here is derived from an EMBL/GenBank/DDBJ whole genome shotgun (WGS) entry which is preliminary data.</text>
</comment>
<evidence type="ECO:0000313" key="4">
    <source>
        <dbReference type="Proteomes" id="UP000319296"/>
    </source>
</evidence>
<dbReference type="GO" id="GO:0016810">
    <property type="term" value="F:hydrolase activity, acting on carbon-nitrogen (but not peptide) bonds"/>
    <property type="evidence" value="ECO:0007669"/>
    <property type="project" value="InterPro"/>
</dbReference>
<accession>A0A519BK14</accession>
<dbReference type="InterPro" id="IPR002509">
    <property type="entry name" value="NODB_dom"/>
</dbReference>
<dbReference type="PANTHER" id="PTHR34216:SF7">
    <property type="entry name" value="POLY-BETA-1,6-N-ACETYL-D-GLUCOSAMINE N-DEACETYLASE"/>
    <property type="match status" value="1"/>
</dbReference>
<keyword evidence="1" id="KW-0732">Signal</keyword>
<dbReference type="Proteomes" id="UP000319296">
    <property type="component" value="Unassembled WGS sequence"/>
</dbReference>
<dbReference type="InterPro" id="IPR011330">
    <property type="entry name" value="Glyco_hydro/deAcase_b/a-brl"/>
</dbReference>
<dbReference type="GO" id="GO:0005975">
    <property type="term" value="P:carbohydrate metabolic process"/>
    <property type="evidence" value="ECO:0007669"/>
    <property type="project" value="InterPro"/>
</dbReference>
<gene>
    <name evidence="3" type="ORF">EVG15_10260</name>
</gene>
<dbReference type="EMBL" id="SGBB01000029">
    <property type="protein sequence ID" value="RZD17612.1"/>
    <property type="molecule type" value="Genomic_DNA"/>
</dbReference>
<sequence>MHTLLINTFKEKTNSILSNLSKIQWVNNYFSGIATIFILHRVHNFELGKLEPNENLKVSPEFLEKFILELHSKHYEFISIDRLYDILINKINVKKQIVFTFDDGYKDNYEIAYKIFKKYNIPFTIYVTTSFSERNGFIWWHVLEDIIINNNEVKLSNGQKFKCITYEEKVDVFMKIRKIIMQHFKGNATELNNILNNYDINWNDRATELFLSKEQIEELSKDPIVTIGAHTVTHPLLVNLTYEEVFSEIYKSKKYLEYLIGREIKHFSFPFGGRHEVGKKEFDIIRKIGFNTTVVASRGNIYSWHRNKLYALNRIILRENFKIDDIGRPNLGLL</sequence>
<dbReference type="PANTHER" id="PTHR34216">
    <property type="match status" value="1"/>
</dbReference>
<evidence type="ECO:0000313" key="3">
    <source>
        <dbReference type="EMBL" id="RZD17612.1"/>
    </source>
</evidence>
<dbReference type="InterPro" id="IPR051398">
    <property type="entry name" value="Polysacch_Deacetylase"/>
</dbReference>
<dbReference type="SUPFAM" id="SSF88713">
    <property type="entry name" value="Glycoside hydrolase/deacetylase"/>
    <property type="match status" value="1"/>
</dbReference>
<protein>
    <recommendedName>
        <fullName evidence="2">NodB homology domain-containing protein</fullName>
    </recommendedName>
</protein>
<reference evidence="3 4" key="1">
    <citation type="journal article" date="2019" name="ISME J.">
        <title>Insights into ecological role of a new deltaproteobacterial order Candidatus Acidulodesulfobacterales by metagenomics and metatranscriptomics.</title>
        <authorList>
            <person name="Tan S."/>
            <person name="Liu J."/>
            <person name="Fang Y."/>
            <person name="Hedlund B.P."/>
            <person name="Lian Z.H."/>
            <person name="Huang L.Y."/>
            <person name="Li J.T."/>
            <person name="Huang L.N."/>
            <person name="Li W.J."/>
            <person name="Jiang H.C."/>
            <person name="Dong H.L."/>
            <person name="Shu W.S."/>
        </authorList>
    </citation>
    <scope>NUCLEOTIDE SEQUENCE [LARGE SCALE GENOMIC DNA]</scope>
    <source>
        <strain evidence="3">AP1</strain>
    </source>
</reference>
<name>A0A519BK14_9DELT</name>
<organism evidence="3 4">
    <name type="scientific">Candidatus Acididesulfobacter diazotrophicus</name>
    <dbReference type="NCBI Taxonomy" id="2597226"/>
    <lineage>
        <taxon>Bacteria</taxon>
        <taxon>Deltaproteobacteria</taxon>
        <taxon>Candidatus Acidulodesulfobacterales</taxon>
        <taxon>Candidatus Acididesulfobacter</taxon>
    </lineage>
</organism>
<evidence type="ECO:0000256" key="1">
    <source>
        <dbReference type="ARBA" id="ARBA00022729"/>
    </source>
</evidence>
<dbReference type="Pfam" id="PF01522">
    <property type="entry name" value="Polysacc_deac_1"/>
    <property type="match status" value="1"/>
</dbReference>
<dbReference type="Gene3D" id="3.20.20.370">
    <property type="entry name" value="Glycoside hydrolase/deacetylase"/>
    <property type="match status" value="1"/>
</dbReference>
<feature type="domain" description="NodB homology" evidence="2">
    <location>
        <begin position="95"/>
        <end position="334"/>
    </location>
</feature>
<dbReference type="AlphaFoldDB" id="A0A519BK14"/>
<dbReference type="PROSITE" id="PS51677">
    <property type="entry name" value="NODB"/>
    <property type="match status" value="1"/>
</dbReference>
<evidence type="ECO:0000259" key="2">
    <source>
        <dbReference type="PROSITE" id="PS51677"/>
    </source>
</evidence>